<evidence type="ECO:0000313" key="4">
    <source>
        <dbReference type="EMBL" id="BDA79668.1"/>
    </source>
</evidence>
<evidence type="ECO:0000313" key="5">
    <source>
        <dbReference type="Proteomes" id="UP000245263"/>
    </source>
</evidence>
<organism evidence="4 5">
    <name type="scientific">Leptospira kobayashii</name>
    <dbReference type="NCBI Taxonomy" id="1917830"/>
    <lineage>
        <taxon>Bacteria</taxon>
        <taxon>Pseudomonadati</taxon>
        <taxon>Spirochaetota</taxon>
        <taxon>Spirochaetia</taxon>
        <taxon>Leptospirales</taxon>
        <taxon>Leptospiraceae</taxon>
        <taxon>Leptospira</taxon>
    </lineage>
</organism>
<dbReference type="Proteomes" id="UP000245263">
    <property type="component" value="Chromosome 1"/>
</dbReference>
<evidence type="ECO:0000256" key="1">
    <source>
        <dbReference type="ARBA" id="ARBA00023015"/>
    </source>
</evidence>
<feature type="domain" description="HTH deoR-type" evidence="3">
    <location>
        <begin position="8"/>
        <end position="63"/>
    </location>
</feature>
<protein>
    <recommendedName>
        <fullName evidence="3">HTH deoR-type domain-containing protein</fullName>
    </recommendedName>
</protein>
<gene>
    <name evidence="4" type="ORF">LPTSP3_g25980</name>
</gene>
<dbReference type="InterPro" id="IPR036388">
    <property type="entry name" value="WH-like_DNA-bd_sf"/>
</dbReference>
<dbReference type="InterPro" id="IPR001034">
    <property type="entry name" value="DeoR_HTH"/>
</dbReference>
<proteinExistence type="predicted"/>
<dbReference type="PANTHER" id="PTHR34580">
    <property type="match status" value="1"/>
</dbReference>
<evidence type="ECO:0000256" key="2">
    <source>
        <dbReference type="ARBA" id="ARBA00023163"/>
    </source>
</evidence>
<dbReference type="Pfam" id="PF08279">
    <property type="entry name" value="HTH_11"/>
    <property type="match status" value="1"/>
</dbReference>
<dbReference type="RefSeq" id="WP_109020306.1">
    <property type="nucleotide sequence ID" value="NZ_AP025028.1"/>
</dbReference>
<keyword evidence="1" id="KW-0805">Transcription regulation</keyword>
<evidence type="ECO:0000259" key="3">
    <source>
        <dbReference type="PROSITE" id="PS51000"/>
    </source>
</evidence>
<sequence>MSNNNLKRLPRLTAILVKLQTKKLLTAFELADDFSLSVRTIYRDIRALEKAGVPIITQEGKGYSLKEGYNVPPVMFTEKQANALILVEQLVLKNKDKSIVKDYSEAIEKIKAVLDSEQKEKIHLLIKRTHLDQNYEREKNSNNLSDLQIALTNCYLINIEYTNEKNIITRRQLEPFALLSTQNWLLLAKCRLRNEFRFFRLDRIGKLELLPEKFPSHNMSLQEYFDRYY</sequence>
<keyword evidence="2" id="KW-0804">Transcription</keyword>
<dbReference type="Gene3D" id="1.10.10.10">
    <property type="entry name" value="Winged helix-like DNA-binding domain superfamily/Winged helix DNA-binding domain"/>
    <property type="match status" value="1"/>
</dbReference>
<accession>A0ABM7UL52</accession>
<dbReference type="InterPro" id="IPR026881">
    <property type="entry name" value="WYL_dom"/>
</dbReference>
<dbReference type="InterPro" id="IPR051534">
    <property type="entry name" value="CBASS_pafABC_assoc_protein"/>
</dbReference>
<name>A0ABM7UL52_9LEPT</name>
<dbReference type="PROSITE" id="PS51000">
    <property type="entry name" value="HTH_DEOR_2"/>
    <property type="match status" value="1"/>
</dbReference>
<dbReference type="PANTHER" id="PTHR34580:SF1">
    <property type="entry name" value="PROTEIN PAFC"/>
    <property type="match status" value="1"/>
</dbReference>
<dbReference type="Pfam" id="PF13280">
    <property type="entry name" value="WYL"/>
    <property type="match status" value="1"/>
</dbReference>
<keyword evidence="5" id="KW-1185">Reference proteome</keyword>
<dbReference type="InterPro" id="IPR013196">
    <property type="entry name" value="HTH_11"/>
</dbReference>
<dbReference type="SUPFAM" id="SSF46785">
    <property type="entry name" value="Winged helix' DNA-binding domain"/>
    <property type="match status" value="1"/>
</dbReference>
<dbReference type="EMBL" id="AP025028">
    <property type="protein sequence ID" value="BDA79668.1"/>
    <property type="molecule type" value="Genomic_DNA"/>
</dbReference>
<dbReference type="InterPro" id="IPR036390">
    <property type="entry name" value="WH_DNA-bd_sf"/>
</dbReference>
<dbReference type="PROSITE" id="PS52050">
    <property type="entry name" value="WYL"/>
    <property type="match status" value="1"/>
</dbReference>
<reference evidence="4 5" key="1">
    <citation type="submission" date="2021-08" db="EMBL/GenBank/DDBJ databases">
        <title>Complete genome sequence of Leptospira kobayashii strain E30.</title>
        <authorList>
            <person name="Nakao R."/>
            <person name="Nakamura S."/>
            <person name="Masuzawa T."/>
            <person name="Koizumi N."/>
        </authorList>
    </citation>
    <scope>NUCLEOTIDE SEQUENCE [LARGE SCALE GENOMIC DNA]</scope>
    <source>
        <strain evidence="4 5">E30</strain>
    </source>
</reference>